<feature type="domain" description="DUF676" evidence="12">
    <location>
        <begin position="215"/>
        <end position="268"/>
    </location>
</feature>
<feature type="transmembrane region" description="Helical" evidence="11">
    <location>
        <begin position="1165"/>
        <end position="1185"/>
    </location>
</feature>
<dbReference type="InterPro" id="IPR007751">
    <property type="entry name" value="DUF676_lipase-like"/>
</dbReference>
<organism evidence="13">
    <name type="scientific">Podospora anserina (strain S / ATCC MYA-4624 / DSM 980 / FGSC 10383)</name>
    <name type="common">Pleurage anserina</name>
    <dbReference type="NCBI Taxonomy" id="515849"/>
    <lineage>
        <taxon>Eukaryota</taxon>
        <taxon>Fungi</taxon>
        <taxon>Dikarya</taxon>
        <taxon>Ascomycota</taxon>
        <taxon>Pezizomycotina</taxon>
        <taxon>Sordariomycetes</taxon>
        <taxon>Sordariomycetidae</taxon>
        <taxon>Sordariales</taxon>
        <taxon>Podosporaceae</taxon>
        <taxon>Podospora</taxon>
        <taxon>Podospora anserina</taxon>
    </lineage>
</organism>
<feature type="compositionally biased region" description="Low complexity" evidence="10">
    <location>
        <begin position="831"/>
        <end position="842"/>
    </location>
</feature>
<accession>B2AR81</accession>
<evidence type="ECO:0000256" key="9">
    <source>
        <dbReference type="ARBA" id="ARBA00023136"/>
    </source>
</evidence>
<dbReference type="AlphaFoldDB" id="B2AR81"/>
<dbReference type="PANTHER" id="PTHR48182:SF2">
    <property type="entry name" value="PROTEIN SERAC1"/>
    <property type="match status" value="1"/>
</dbReference>
<dbReference type="VEuPathDB" id="FungiDB:PODANS_4_8350"/>
<keyword evidence="9 11" id="KW-0472">Membrane</keyword>
<dbReference type="InterPro" id="IPR052374">
    <property type="entry name" value="SERAC1"/>
</dbReference>
<feature type="compositionally biased region" description="Basic and acidic residues" evidence="10">
    <location>
        <begin position="52"/>
        <end position="61"/>
    </location>
</feature>
<keyword evidence="8" id="KW-0496">Mitochondrion</keyword>
<evidence type="ECO:0000256" key="4">
    <source>
        <dbReference type="ARBA" id="ARBA00007920"/>
    </source>
</evidence>
<dbReference type="Pfam" id="PF01544">
    <property type="entry name" value="CorA"/>
    <property type="match status" value="1"/>
</dbReference>
<feature type="compositionally biased region" description="Acidic residues" evidence="10">
    <location>
        <begin position="975"/>
        <end position="990"/>
    </location>
</feature>
<dbReference type="Pfam" id="PF05057">
    <property type="entry name" value="DUF676"/>
    <property type="match status" value="1"/>
</dbReference>
<dbReference type="InterPro" id="IPR045863">
    <property type="entry name" value="CorA_TM1_TM2"/>
</dbReference>
<reference evidence="15" key="3">
    <citation type="journal article" date="2014" name="Genetics">
        <title>Maintaining two mating types: Structure of the mating type locus and its role in heterokaryosis in Podospora anserina.</title>
        <authorList>
            <person name="Grognet P."/>
            <person name="Bidard F."/>
            <person name="Kuchly C."/>
            <person name="Tong L.C.H."/>
            <person name="Coppin E."/>
            <person name="Benkhali J.A."/>
            <person name="Couloux A."/>
            <person name="Wincker P."/>
            <person name="Debuchy R."/>
            <person name="Silar P."/>
        </authorList>
    </citation>
    <scope>GENOME REANNOTATION</scope>
    <source>
        <strain evidence="15">S / ATCC MYA-4624 / DSM 980 / FGSC 10383</strain>
    </source>
</reference>
<feature type="compositionally biased region" description="Polar residues" evidence="10">
    <location>
        <begin position="1"/>
        <end position="11"/>
    </location>
</feature>
<evidence type="ECO:0000313" key="15">
    <source>
        <dbReference type="Proteomes" id="UP000001197"/>
    </source>
</evidence>
<dbReference type="GO" id="GO:0046873">
    <property type="term" value="F:metal ion transmembrane transporter activity"/>
    <property type="evidence" value="ECO:0007669"/>
    <property type="project" value="InterPro"/>
</dbReference>
<sequence>MDGNTGANNPTDKADIDRGAEKRQEKDEAEEVIALEVLPTRIQFKDSLPSRSSREFTERGRSISKGRSPSPPRINLGAGFAEYRGDVGGHGYDETEVDIIAVPCPGADPIQTWIYDSDSSSAESNYHVEVGSHITRSNQSTRSSQSSLRRSSPWVTLRLRERVNIARVFLYRHRHLEEGMNLKSLANDLLEQVQDIRKGSVSACIFLSRFCRSRPLFFIAHSIGGLVVKSALVRASQKTKYQDIMDDCHGVTFFATGTPHRGSSYMSMPNLKDSIQDLLQLESPLPRSLTDEILVNNPKLKQLHEQFVDIASELRLWSFYETRECLLSGSGAQFTNEVQFTAPLVSVKSAILEIWQEDIFGVESDHAHLAAFGPDNEEILHSYLGDLAGAVLKAAELSRDHVHHPLYLKSHVQVEVIGFYEDPDGWMAATQQYAGQGSDASAESGSIIRLYATKYPYKDFLKKGPEKCLSERLHDRSQRKRRRVRSPNRAGGRTDLRPPQLPQETTADANVLGITQGQLDVGHQAGAGIGPEIIISGGSPVALERPALLRVPAQTMPELRPPSPESLASVSTTASDPLFIQGKDFAGDGPLTVDLLARQQAEIMLKEHELGASAGFSRPNPQLKKFTWIHMPFNNPVWVKEIFNVLSDIQGHDFSKLFDYDNWQSKHIQNRHSESQPAFLKPTCKYLTNTGITSPRPTPLVGPSSSFLTPNCLFVYMPYLHFDTYRSMIRRRKIIRERRERGRAKPVPKHVADEDSLELKMIWEYIGFDPPLNCRRTLDQFGHHSLRDTNSRDDDQMLYKLTKKDAFSLTKQLNGVATKSQVGPVGSSMYSNKGSNGSNAGSHNDDDEYEEETEAELRDGYVLMVDQLWLWSIDKTTLTTFFPRRYSTPTEGTLFHQADLRNSVYNELNGDLTGRTENALDLAALIVYHAVIVFLDRSTHPDLEIFRLFDEAIGMLAERMTLNMKQFRLQSLSMDDDEDDEDTDYSDWEGESPASIKKRHRKELERSERENRENTSALLELADLKDELTVLQTLFKNQESTVKQMKDFYEIHCKETRKNWQEPLDDALEYLDDFKGTVNEMIERVNTTRNDYEKMLEMVQRQAQVDEVRWSRLQAELASSQNLSVMIFTTFTVIFLPLTFFTGLFGMNVTNWQEEHMPDLEQVGWISLPTSILLIIFSLVAAFSWRVQRGFKGIYKIIRGGYKKVKKGYTQKLEPMWRKEKKRRRRQEKKRKYVEKQTAWDKDGMYDFWDKVKENQRKIRYQIPEQNRRTLRG</sequence>
<dbReference type="RefSeq" id="XP_001905993.1">
    <property type="nucleotide sequence ID" value="XM_001905958.1"/>
</dbReference>
<evidence type="ECO:0000256" key="3">
    <source>
        <dbReference type="ARBA" id="ARBA00004240"/>
    </source>
</evidence>
<name>B2AR81_PODAN</name>
<dbReference type="EMBL" id="FO904939">
    <property type="protein sequence ID" value="CDP28395.1"/>
    <property type="molecule type" value="Genomic_DNA"/>
</dbReference>
<evidence type="ECO:0000313" key="13">
    <source>
        <dbReference type="EMBL" id="CAP66659.1"/>
    </source>
</evidence>
<dbReference type="KEGG" id="pan:PODANSg3021"/>
<dbReference type="HOGENOM" id="CLU_002786_0_0_1"/>
<keyword evidence="7 11" id="KW-1133">Transmembrane helix</keyword>
<dbReference type="SUPFAM" id="SSF53474">
    <property type="entry name" value="alpha/beta-Hydrolases"/>
    <property type="match status" value="1"/>
</dbReference>
<reference evidence="14" key="4">
    <citation type="submission" date="2015-04" db="EMBL/GenBank/DDBJ databases">
        <title>Maintaining two mating types: Structure of the mating type locus and its role in heterokaryosis in Podospora anserina.</title>
        <authorList>
            <person name="Grognet P."/>
            <person name="Bidard F."/>
            <person name="Kuchly C."/>
            <person name="Chan Ho Tong L."/>
            <person name="Coppin E."/>
            <person name="Ait Benkhali J."/>
            <person name="Couloux A."/>
            <person name="Wincker P."/>
            <person name="Debuchy R."/>
            <person name="Silar P."/>
        </authorList>
    </citation>
    <scope>NUCLEOTIDE SEQUENCE</scope>
</reference>
<evidence type="ECO:0000256" key="7">
    <source>
        <dbReference type="ARBA" id="ARBA00022989"/>
    </source>
</evidence>
<evidence type="ECO:0000256" key="2">
    <source>
        <dbReference type="ARBA" id="ARBA00004173"/>
    </source>
</evidence>
<evidence type="ECO:0000256" key="5">
    <source>
        <dbReference type="ARBA" id="ARBA00022692"/>
    </source>
</evidence>
<gene>
    <name evidence="13" type="ORF">PODANS_4_8350</name>
</gene>
<feature type="region of interest" description="Disordered" evidence="10">
    <location>
        <begin position="975"/>
        <end position="1012"/>
    </location>
</feature>
<feature type="region of interest" description="Disordered" evidence="10">
    <location>
        <begin position="44"/>
        <end position="75"/>
    </location>
</feature>
<feature type="compositionally biased region" description="Basic residues" evidence="10">
    <location>
        <begin position="477"/>
        <end position="486"/>
    </location>
</feature>
<dbReference type="Proteomes" id="UP000001197">
    <property type="component" value="Chromosome 4"/>
</dbReference>
<feature type="region of interest" description="Disordered" evidence="10">
    <location>
        <begin position="470"/>
        <end position="503"/>
    </location>
</feature>
<feature type="compositionally biased region" description="Basic and acidic residues" evidence="10">
    <location>
        <begin position="1002"/>
        <end position="1012"/>
    </location>
</feature>
<feature type="compositionally biased region" description="Basic and acidic residues" evidence="10">
    <location>
        <begin position="12"/>
        <end position="26"/>
    </location>
</feature>
<proteinExistence type="inferred from homology"/>
<keyword evidence="5 11" id="KW-0812">Transmembrane</keyword>
<dbReference type="EMBL" id="CU633895">
    <property type="protein sequence ID" value="CAP66659.1"/>
    <property type="molecule type" value="Genomic_DNA"/>
</dbReference>
<dbReference type="GO" id="GO:0016020">
    <property type="term" value="C:membrane"/>
    <property type="evidence" value="ECO:0007669"/>
    <property type="project" value="UniProtKB-SubCell"/>
</dbReference>
<keyword evidence="6" id="KW-0256">Endoplasmic reticulum</keyword>
<evidence type="ECO:0000256" key="10">
    <source>
        <dbReference type="SAM" id="MobiDB-lite"/>
    </source>
</evidence>
<dbReference type="OrthoDB" id="361039at2759"/>
<dbReference type="GeneID" id="6190516"/>
<comment type="similarity">
    <text evidence="4">Belongs to the putative lipase ROG1 family.</text>
</comment>
<comment type="subcellular location">
    <subcellularLocation>
        <location evidence="3">Endoplasmic reticulum</location>
    </subcellularLocation>
    <subcellularLocation>
        <location evidence="1">Membrane</location>
        <topology evidence="1">Multi-pass membrane protein</topology>
    </subcellularLocation>
    <subcellularLocation>
        <location evidence="2">Mitochondrion</location>
    </subcellularLocation>
</comment>
<evidence type="ECO:0000256" key="8">
    <source>
        <dbReference type="ARBA" id="ARBA00023128"/>
    </source>
</evidence>
<dbReference type="Gene3D" id="1.20.58.340">
    <property type="entry name" value="Magnesium transport protein CorA, transmembrane region"/>
    <property type="match status" value="1"/>
</dbReference>
<evidence type="ECO:0000259" key="12">
    <source>
        <dbReference type="Pfam" id="PF05057"/>
    </source>
</evidence>
<dbReference type="GO" id="GO:0005739">
    <property type="term" value="C:mitochondrion"/>
    <property type="evidence" value="ECO:0007669"/>
    <property type="project" value="UniProtKB-SubCell"/>
</dbReference>
<dbReference type="eggNOG" id="ENOG502SJBC">
    <property type="taxonomic scope" value="Eukaryota"/>
</dbReference>
<protein>
    <submittedName>
        <fullName evidence="13">Podospora anserina S mat+ genomic DNA chromosome 4, supercontig 4</fullName>
    </submittedName>
</protein>
<feature type="transmembrane region" description="Helical" evidence="11">
    <location>
        <begin position="1123"/>
        <end position="1145"/>
    </location>
</feature>
<evidence type="ECO:0000256" key="1">
    <source>
        <dbReference type="ARBA" id="ARBA00004141"/>
    </source>
</evidence>
<keyword evidence="15" id="KW-1185">Reference proteome</keyword>
<evidence type="ECO:0000256" key="11">
    <source>
        <dbReference type="SAM" id="Phobius"/>
    </source>
</evidence>
<dbReference type="GO" id="GO:0005783">
    <property type="term" value="C:endoplasmic reticulum"/>
    <property type="evidence" value="ECO:0007669"/>
    <property type="project" value="UniProtKB-SubCell"/>
</dbReference>
<evidence type="ECO:0000256" key="6">
    <source>
        <dbReference type="ARBA" id="ARBA00022824"/>
    </source>
</evidence>
<reference evidence="13 15" key="1">
    <citation type="journal article" date="2008" name="Genome Biol.">
        <title>The genome sequence of the model ascomycete fungus Podospora anserina.</title>
        <authorList>
            <person name="Espagne E."/>
            <person name="Lespinet O."/>
            <person name="Malagnac F."/>
            <person name="Da Silva C."/>
            <person name="Jaillon O."/>
            <person name="Porcel B.M."/>
            <person name="Couloux A."/>
            <person name="Aury J.-M."/>
            <person name="Segurens B."/>
            <person name="Poulain J."/>
            <person name="Anthouard V."/>
            <person name="Grossetete S."/>
            <person name="Khalili H."/>
            <person name="Coppin E."/>
            <person name="Dequard-Chablat M."/>
            <person name="Picard M."/>
            <person name="Contamine V."/>
            <person name="Arnaise S."/>
            <person name="Bourdais A."/>
            <person name="Berteaux-Lecellier V."/>
            <person name="Gautheret D."/>
            <person name="de Vries R.P."/>
            <person name="Battaglia E."/>
            <person name="Coutinho P.M."/>
            <person name="Danchin E.G.J."/>
            <person name="Henrissat B."/>
            <person name="El Khoury R."/>
            <person name="Sainsard-Chanet A."/>
            <person name="Boivin A."/>
            <person name="Pinan-Lucarre B."/>
            <person name="Sellem C.H."/>
            <person name="Debuchy R."/>
            <person name="Wincker P."/>
            <person name="Weissenbach J."/>
            <person name="Silar P."/>
        </authorList>
    </citation>
    <scope>NUCLEOTIDE SEQUENCE [LARGE SCALE GENOMIC DNA]</scope>
    <source>
        <strain evidence="15">S / ATCC MYA-4624 / DSM 980 / FGSC 10383</strain>
        <strain evidence="13">S mat+</strain>
    </source>
</reference>
<feature type="region of interest" description="Disordered" evidence="10">
    <location>
        <begin position="819"/>
        <end position="853"/>
    </location>
</feature>
<dbReference type="SUPFAM" id="SSF144083">
    <property type="entry name" value="Magnesium transport protein CorA, transmembrane region"/>
    <property type="match status" value="1"/>
</dbReference>
<reference evidence="13" key="2">
    <citation type="submission" date="2008-07" db="EMBL/GenBank/DDBJ databases">
        <authorList>
            <person name="Genoscope - CEA"/>
        </authorList>
    </citation>
    <scope>NUCLEOTIDE SEQUENCE</scope>
    <source>
        <strain evidence="13">S mat+</strain>
    </source>
</reference>
<feature type="region of interest" description="Disordered" evidence="10">
    <location>
        <begin position="1"/>
        <end position="28"/>
    </location>
</feature>
<evidence type="ECO:0000313" key="14">
    <source>
        <dbReference type="EMBL" id="CDP28395.1"/>
    </source>
</evidence>
<dbReference type="PANTHER" id="PTHR48182">
    <property type="entry name" value="PROTEIN SERAC1"/>
    <property type="match status" value="1"/>
</dbReference>
<dbReference type="InterPro" id="IPR002523">
    <property type="entry name" value="MgTranspt_CorA/ZnTranspt_ZntB"/>
</dbReference>
<dbReference type="InterPro" id="IPR029058">
    <property type="entry name" value="AB_hydrolase_fold"/>
</dbReference>
<dbReference type="Gene3D" id="3.40.50.1820">
    <property type="entry name" value="alpha/beta hydrolase"/>
    <property type="match status" value="1"/>
</dbReference>